<organism evidence="1 2">
    <name type="scientific">Desulfovibrio psychrotolerans</name>
    <dbReference type="NCBI Taxonomy" id="415242"/>
    <lineage>
        <taxon>Bacteria</taxon>
        <taxon>Pseudomonadati</taxon>
        <taxon>Thermodesulfobacteriota</taxon>
        <taxon>Desulfovibrionia</taxon>
        <taxon>Desulfovibrionales</taxon>
        <taxon>Desulfovibrionaceae</taxon>
        <taxon>Desulfovibrio</taxon>
    </lineage>
</organism>
<reference evidence="1 2" key="1">
    <citation type="submission" date="2020-05" db="EMBL/GenBank/DDBJ databases">
        <title>Draft genome sequence of Desulfovibrio psychrotolerans JS1T.</title>
        <authorList>
            <person name="Ueno A."/>
            <person name="Tamazawa S."/>
            <person name="Tamamura S."/>
            <person name="Murakami T."/>
            <person name="Kiyama T."/>
            <person name="Inomata H."/>
            <person name="Amano Y."/>
            <person name="Miyakawa K."/>
            <person name="Tamaki H."/>
            <person name="Naganuma T."/>
            <person name="Kaneko K."/>
        </authorList>
    </citation>
    <scope>NUCLEOTIDE SEQUENCE [LARGE SCALE GENOMIC DNA]</scope>
    <source>
        <strain evidence="1 2">JS1</strain>
    </source>
</reference>
<dbReference type="Pfam" id="PF09684">
    <property type="entry name" value="Tail_P2_I"/>
    <property type="match status" value="1"/>
</dbReference>
<dbReference type="NCBIfam" id="TIGR01634">
    <property type="entry name" value="tail_P2_I"/>
    <property type="match status" value="1"/>
</dbReference>
<comment type="caution">
    <text evidence="1">The sequence shown here is derived from an EMBL/GenBank/DDBJ whole genome shotgun (WGS) entry which is preliminary data.</text>
</comment>
<dbReference type="Proteomes" id="UP000503820">
    <property type="component" value="Unassembled WGS sequence"/>
</dbReference>
<keyword evidence="2" id="KW-1185">Reference proteome</keyword>
<evidence type="ECO:0000313" key="2">
    <source>
        <dbReference type="Proteomes" id="UP000503820"/>
    </source>
</evidence>
<name>A0A7J0BYT0_9BACT</name>
<dbReference type="RefSeq" id="WP_174410936.1">
    <property type="nucleotide sequence ID" value="NZ_BLVP01000036.1"/>
</dbReference>
<dbReference type="EMBL" id="BLVP01000036">
    <property type="protein sequence ID" value="GFM38322.1"/>
    <property type="molecule type" value="Genomic_DNA"/>
</dbReference>
<protein>
    <recommendedName>
        <fullName evidence="3">Phage tail protein I</fullName>
    </recommendedName>
</protein>
<proteinExistence type="predicted"/>
<accession>A0A7J0BYT0</accession>
<evidence type="ECO:0008006" key="3">
    <source>
        <dbReference type="Google" id="ProtNLM"/>
    </source>
</evidence>
<gene>
    <name evidence="1" type="ORF">DSM19430T_30060</name>
</gene>
<sequence>MASLLPISATPQENATALAIARLSDVPVPVRDVWNPDTCPEDLLPWLAWAFSVDMWDDAWTTDQKRAAIKASVEIHRHKGTPWAVSYALGVLGYEAHLQEWFDYGGDPCRFKVSFARNLPISSATIDRMFGVIQRYKRHAAHLDALVTPKGTVAAPTAVGFVRMPVVIRAAIHFDVGTNESHPVAVGVVRFGQSITATVVMPVVTVQQPQTYGVGVVRMAAPLGVTHE</sequence>
<evidence type="ECO:0000313" key="1">
    <source>
        <dbReference type="EMBL" id="GFM38322.1"/>
    </source>
</evidence>
<dbReference type="AlphaFoldDB" id="A0A7J0BYT0"/>
<dbReference type="InterPro" id="IPR006521">
    <property type="entry name" value="Tail_protein_I"/>
</dbReference>